<dbReference type="InterPro" id="IPR023626">
    <property type="entry name" value="Ribosomal_eL39_dom_sf"/>
</dbReference>
<dbReference type="PANTHER" id="PTHR19970">
    <property type="entry name" value="RIBOSOMAL PROTEIN L39E"/>
    <property type="match status" value="1"/>
</dbReference>
<evidence type="ECO:0000313" key="5">
    <source>
        <dbReference type="Proteomes" id="UP000645828"/>
    </source>
</evidence>
<protein>
    <submittedName>
        <fullName evidence="4">(raccoon dog) hypothetical protein</fullName>
    </submittedName>
</protein>
<keyword evidence="3" id="KW-0687">Ribonucleoprotein</keyword>
<comment type="similarity">
    <text evidence="1">Belongs to the eukaryotic ribosomal protein eL39 family.</text>
</comment>
<organism evidence="4 5">
    <name type="scientific">Nyctereutes procyonoides</name>
    <name type="common">Raccoon dog</name>
    <name type="synonym">Canis procyonoides</name>
    <dbReference type="NCBI Taxonomy" id="34880"/>
    <lineage>
        <taxon>Eukaryota</taxon>
        <taxon>Metazoa</taxon>
        <taxon>Chordata</taxon>
        <taxon>Craniata</taxon>
        <taxon>Vertebrata</taxon>
        <taxon>Euteleostomi</taxon>
        <taxon>Mammalia</taxon>
        <taxon>Eutheria</taxon>
        <taxon>Laurasiatheria</taxon>
        <taxon>Carnivora</taxon>
        <taxon>Caniformia</taxon>
        <taxon>Canidae</taxon>
        <taxon>Nyctereutes</taxon>
    </lineage>
</organism>
<dbReference type="GO" id="GO:0022625">
    <property type="term" value="C:cytosolic large ribosomal subunit"/>
    <property type="evidence" value="ECO:0007669"/>
    <property type="project" value="TreeGrafter"/>
</dbReference>
<dbReference type="Gene3D" id="1.10.1620.10">
    <property type="entry name" value="Ribosomal protein L39e"/>
    <property type="match status" value="1"/>
</dbReference>
<accession>A0A811YXC6</accession>
<evidence type="ECO:0000256" key="1">
    <source>
        <dbReference type="ARBA" id="ARBA00009339"/>
    </source>
</evidence>
<reference evidence="4" key="1">
    <citation type="submission" date="2020-12" db="EMBL/GenBank/DDBJ databases">
        <authorList>
            <consortium name="Molecular Ecology Group"/>
        </authorList>
    </citation>
    <scope>NUCLEOTIDE SEQUENCE</scope>
    <source>
        <strain evidence="4">TBG_1078</strain>
    </source>
</reference>
<proteinExistence type="inferred from homology"/>
<dbReference type="InterPro" id="IPR020083">
    <property type="entry name" value="Ribosomal_eL39_CS"/>
</dbReference>
<keyword evidence="5" id="KW-1185">Reference proteome</keyword>
<dbReference type="GO" id="GO:0006412">
    <property type="term" value="P:translation"/>
    <property type="evidence" value="ECO:0007669"/>
    <property type="project" value="InterPro"/>
</dbReference>
<dbReference type="PROSITE" id="PS00051">
    <property type="entry name" value="RIBOSOMAL_L39E"/>
    <property type="match status" value="1"/>
</dbReference>
<dbReference type="Pfam" id="PF00832">
    <property type="entry name" value="Ribosomal_L39"/>
    <property type="match status" value="1"/>
</dbReference>
<sequence>MSFHKTFRISQFLAKKQKQNCPIPQCIQMKTGNKIRYNCKRRHWRRTKLDSLFNKWCWENWTSTCRRMKLDHSLAPYTKINSKWMKDLNVRQDPSKS</sequence>
<evidence type="ECO:0000256" key="2">
    <source>
        <dbReference type="ARBA" id="ARBA00022980"/>
    </source>
</evidence>
<evidence type="ECO:0000313" key="4">
    <source>
        <dbReference type="EMBL" id="CAD7682343.1"/>
    </source>
</evidence>
<dbReference type="PANTHER" id="PTHR19970:SF26">
    <property type="entry name" value="60S RIBOSOMAL PROTEIN L39 PSEUDOGENE"/>
    <property type="match status" value="1"/>
</dbReference>
<dbReference type="FunFam" id="1.10.1620.10:FF:000001">
    <property type="entry name" value="60S ribosomal protein-like L39"/>
    <property type="match status" value="1"/>
</dbReference>
<dbReference type="AlphaFoldDB" id="A0A811YXC6"/>
<name>A0A811YXC6_NYCPR</name>
<gene>
    <name evidence="4" type="ORF">NYPRO_LOCUS15135</name>
</gene>
<keyword evidence="2" id="KW-0689">Ribosomal protein</keyword>
<dbReference type="InterPro" id="IPR000077">
    <property type="entry name" value="Ribosomal_eL39"/>
</dbReference>
<evidence type="ECO:0000256" key="3">
    <source>
        <dbReference type="ARBA" id="ARBA00023274"/>
    </source>
</evidence>
<dbReference type="EMBL" id="CAJHUB010000754">
    <property type="protein sequence ID" value="CAD7682343.1"/>
    <property type="molecule type" value="Genomic_DNA"/>
</dbReference>
<dbReference type="GO" id="GO:0003735">
    <property type="term" value="F:structural constituent of ribosome"/>
    <property type="evidence" value="ECO:0007669"/>
    <property type="project" value="InterPro"/>
</dbReference>
<dbReference type="Proteomes" id="UP000645828">
    <property type="component" value="Unassembled WGS sequence"/>
</dbReference>
<comment type="caution">
    <text evidence="4">The sequence shown here is derived from an EMBL/GenBank/DDBJ whole genome shotgun (WGS) entry which is preliminary data.</text>
</comment>
<dbReference type="SUPFAM" id="SSF48662">
    <property type="entry name" value="Ribosomal protein L39e"/>
    <property type="match status" value="1"/>
</dbReference>